<feature type="non-terminal residue" evidence="2">
    <location>
        <position position="79"/>
    </location>
</feature>
<evidence type="ECO:0008006" key="4">
    <source>
        <dbReference type="Google" id="ProtNLM"/>
    </source>
</evidence>
<dbReference type="RefSeq" id="WP_212555841.1">
    <property type="nucleotide sequence ID" value="NZ_JAGXOE010000848.1"/>
</dbReference>
<feature type="compositionally biased region" description="Basic and acidic residues" evidence="1">
    <location>
        <begin position="55"/>
        <end position="68"/>
    </location>
</feature>
<reference evidence="2 3" key="1">
    <citation type="submission" date="2021-04" db="EMBL/GenBank/DDBJ databases">
        <title>Whole genome sequence analysis of a thiophenic sulfur metabolizing bacteria.</title>
        <authorList>
            <person name="Akhtar N."/>
            <person name="Akram J."/>
            <person name="Aslam A."/>
        </authorList>
    </citation>
    <scope>NUCLEOTIDE SEQUENCE [LARGE SCALE GENOMIC DNA]</scope>
    <source>
        <strain evidence="2 3">3OW</strain>
    </source>
</reference>
<proteinExistence type="predicted"/>
<dbReference type="EMBL" id="JAGXOE010000848">
    <property type="protein sequence ID" value="MBS4105067.1"/>
    <property type="molecule type" value="Genomic_DNA"/>
</dbReference>
<sequence length="79" mass="8130">YSVKNGSSLGKAFKVDGGHQVVPAGETAEVTTTEALTEEQIDAYAVDGVKVTAKKAKDPLDHDDDGKKGGSAAPKADDK</sequence>
<dbReference type="Proteomes" id="UP000676853">
    <property type="component" value="Unassembled WGS sequence"/>
</dbReference>
<gene>
    <name evidence="2" type="ORF">KFZ73_28015</name>
</gene>
<keyword evidence="3" id="KW-1185">Reference proteome</keyword>
<evidence type="ECO:0000313" key="3">
    <source>
        <dbReference type="Proteomes" id="UP000676853"/>
    </source>
</evidence>
<comment type="caution">
    <text evidence="2">The sequence shown here is derived from an EMBL/GenBank/DDBJ whole genome shotgun (WGS) entry which is preliminary data.</text>
</comment>
<evidence type="ECO:0000313" key="2">
    <source>
        <dbReference type="EMBL" id="MBS4105067.1"/>
    </source>
</evidence>
<evidence type="ECO:0000256" key="1">
    <source>
        <dbReference type="SAM" id="MobiDB-lite"/>
    </source>
</evidence>
<name>A0ABS5NN52_TSUPA</name>
<accession>A0ABS5NN52</accession>
<feature type="region of interest" description="Disordered" evidence="1">
    <location>
        <begin position="54"/>
        <end position="79"/>
    </location>
</feature>
<organism evidence="2 3">
    <name type="scientific">Tsukamurella paurometabola</name>
    <name type="common">Corynebacterium paurometabolum</name>
    <dbReference type="NCBI Taxonomy" id="2061"/>
    <lineage>
        <taxon>Bacteria</taxon>
        <taxon>Bacillati</taxon>
        <taxon>Actinomycetota</taxon>
        <taxon>Actinomycetes</taxon>
        <taxon>Mycobacteriales</taxon>
        <taxon>Tsukamurellaceae</taxon>
        <taxon>Tsukamurella</taxon>
    </lineage>
</organism>
<protein>
    <recommendedName>
        <fullName evidence="4">Preprotein translocase subunit YajC</fullName>
    </recommendedName>
</protein>
<feature type="non-terminal residue" evidence="2">
    <location>
        <position position="1"/>
    </location>
</feature>